<organism evidence="3 4">
    <name type="scientific">Fomitopsis schrenkii</name>
    <name type="common">Brown rot fungus</name>
    <dbReference type="NCBI Taxonomy" id="2126942"/>
    <lineage>
        <taxon>Eukaryota</taxon>
        <taxon>Fungi</taxon>
        <taxon>Dikarya</taxon>
        <taxon>Basidiomycota</taxon>
        <taxon>Agaricomycotina</taxon>
        <taxon>Agaricomycetes</taxon>
        <taxon>Polyporales</taxon>
        <taxon>Fomitopsis</taxon>
    </lineage>
</organism>
<dbReference type="AlphaFoldDB" id="S8DK10"/>
<feature type="compositionally biased region" description="Acidic residues" evidence="1">
    <location>
        <begin position="39"/>
        <end position="54"/>
    </location>
</feature>
<dbReference type="OrthoDB" id="2751838at2759"/>
<accession>S8DK10</accession>
<feature type="region of interest" description="Disordered" evidence="1">
    <location>
        <begin position="1"/>
        <end position="241"/>
    </location>
</feature>
<dbReference type="EMBL" id="KE504252">
    <property type="protein sequence ID" value="EPS93906.1"/>
    <property type="molecule type" value="Genomic_DNA"/>
</dbReference>
<evidence type="ECO:0000313" key="3">
    <source>
        <dbReference type="EMBL" id="EPS93906.1"/>
    </source>
</evidence>
<keyword evidence="4" id="KW-1185">Reference proteome</keyword>
<feature type="compositionally biased region" description="Polar residues" evidence="1">
    <location>
        <begin position="104"/>
        <end position="115"/>
    </location>
</feature>
<protein>
    <recommendedName>
        <fullName evidence="2">DUF6532 domain-containing protein</fullName>
    </recommendedName>
</protein>
<name>S8DK10_FOMSC</name>
<gene>
    <name evidence="3" type="ORF">FOMPIDRAFT_95131</name>
</gene>
<evidence type="ECO:0000256" key="1">
    <source>
        <dbReference type="SAM" id="MobiDB-lite"/>
    </source>
</evidence>
<dbReference type="InterPro" id="IPR045341">
    <property type="entry name" value="DUF6532"/>
</dbReference>
<dbReference type="Proteomes" id="UP000015241">
    <property type="component" value="Unassembled WGS sequence"/>
</dbReference>
<sequence>MMEEERDSADKGESRLKKKKKTCIESEDGSGGDSGTEKTDEDVEMEDDAGEEEVAPPKSTRPRPRPAYGKHANSTTLDAEEEAVAQTLSMCPTRKDKPLAKSIANANQSEWRTTRASGSGAKVSKGKSVVGAVEEEDAEDSPPSSAEQDELKEEQDIVAQDDDEVNSTEDEYQADEAVEETTDEPEDEDTEESEEPDNVLVLLVAKPGKKKSKAIKADMPEQGTSKAAASRGERESTGRVKVGSLPKEVRALVSAAQNSLRLRIALKTAWTKETSVPSARLPTSDEMIAASIRDAVRDSKGKPRGSAIKQASKLLKDQQGIDNTAMETVCRNVYSAVWTCSSQTRNELKKKAQQVVEKFYDKSGLSLSQRSMLANWLLQMHPTRVKDGIRNVPNFIFGGLNLVFDKSKNIDIKVSTVDTTEPFRNKAIPEVIYRYWGLMGREEASIFAALDEFKGVPANLIALACNALEYGLVELANYNRPHAFSNKLYTAKWDALVAFQETLKEGAAEYFEETKQEIWEYIKPSSSLVDRR</sequence>
<dbReference type="HOGENOM" id="CLU_038489_0_0_1"/>
<dbReference type="Pfam" id="PF20149">
    <property type="entry name" value="DUF6532"/>
    <property type="match status" value="1"/>
</dbReference>
<evidence type="ECO:0000259" key="2">
    <source>
        <dbReference type="Pfam" id="PF20149"/>
    </source>
</evidence>
<evidence type="ECO:0000313" key="4">
    <source>
        <dbReference type="Proteomes" id="UP000015241"/>
    </source>
</evidence>
<feature type="domain" description="DUF6532" evidence="2">
    <location>
        <begin position="256"/>
        <end position="501"/>
    </location>
</feature>
<dbReference type="InParanoid" id="S8DK10"/>
<proteinExistence type="predicted"/>
<reference evidence="3 4" key="1">
    <citation type="journal article" date="2012" name="Science">
        <title>The Paleozoic origin of enzymatic lignin decomposition reconstructed from 31 fungal genomes.</title>
        <authorList>
            <person name="Floudas D."/>
            <person name="Binder M."/>
            <person name="Riley R."/>
            <person name="Barry K."/>
            <person name="Blanchette R.A."/>
            <person name="Henrissat B."/>
            <person name="Martinez A.T."/>
            <person name="Otillar R."/>
            <person name="Spatafora J.W."/>
            <person name="Yadav J.S."/>
            <person name="Aerts A."/>
            <person name="Benoit I."/>
            <person name="Boyd A."/>
            <person name="Carlson A."/>
            <person name="Copeland A."/>
            <person name="Coutinho P.M."/>
            <person name="de Vries R.P."/>
            <person name="Ferreira P."/>
            <person name="Findley K."/>
            <person name="Foster B."/>
            <person name="Gaskell J."/>
            <person name="Glotzer D."/>
            <person name="Gorecki P."/>
            <person name="Heitman J."/>
            <person name="Hesse C."/>
            <person name="Hori C."/>
            <person name="Igarashi K."/>
            <person name="Jurgens J.A."/>
            <person name="Kallen N."/>
            <person name="Kersten P."/>
            <person name="Kohler A."/>
            <person name="Kuees U."/>
            <person name="Kumar T.K.A."/>
            <person name="Kuo A."/>
            <person name="LaButti K."/>
            <person name="Larrondo L.F."/>
            <person name="Lindquist E."/>
            <person name="Ling A."/>
            <person name="Lombard V."/>
            <person name="Lucas S."/>
            <person name="Lundell T."/>
            <person name="Martin R."/>
            <person name="McLaughlin D.J."/>
            <person name="Morgenstern I."/>
            <person name="Morin E."/>
            <person name="Murat C."/>
            <person name="Nagy L.G."/>
            <person name="Nolan M."/>
            <person name="Ohm R.A."/>
            <person name="Patyshakuliyeva A."/>
            <person name="Rokas A."/>
            <person name="Ruiz-Duenas F.J."/>
            <person name="Sabat G."/>
            <person name="Salamov A."/>
            <person name="Samejima M."/>
            <person name="Schmutz J."/>
            <person name="Slot J.C."/>
            <person name="St John F."/>
            <person name="Stenlid J."/>
            <person name="Sun H."/>
            <person name="Sun S."/>
            <person name="Syed K."/>
            <person name="Tsang A."/>
            <person name="Wiebenga A."/>
            <person name="Young D."/>
            <person name="Pisabarro A."/>
            <person name="Eastwood D.C."/>
            <person name="Martin F."/>
            <person name="Cullen D."/>
            <person name="Grigoriev I.V."/>
            <person name="Hibbett D.S."/>
        </authorList>
    </citation>
    <scope>NUCLEOTIDE SEQUENCE</scope>
    <source>
        <strain evidence="4">FP-58527</strain>
    </source>
</reference>
<feature type="compositionally biased region" description="Acidic residues" evidence="1">
    <location>
        <begin position="159"/>
        <end position="197"/>
    </location>
</feature>
<feature type="compositionally biased region" description="Low complexity" evidence="1">
    <location>
        <begin position="116"/>
        <end position="132"/>
    </location>
</feature>